<protein>
    <submittedName>
        <fullName evidence="2">Uncharacterized protein</fullName>
    </submittedName>
</protein>
<sequence>MSKAHGYCKLTNTLSIFIFITKLLYISVMFNCCHLFCLLHFYLIRLVFLSTDTTLNPNVDHHRRCKYQQGIY</sequence>
<gene>
    <name evidence="2" type="ORF">EB796_022854</name>
</gene>
<organism evidence="2 3">
    <name type="scientific">Bugula neritina</name>
    <name type="common">Brown bryozoan</name>
    <name type="synonym">Sertularia neritina</name>
    <dbReference type="NCBI Taxonomy" id="10212"/>
    <lineage>
        <taxon>Eukaryota</taxon>
        <taxon>Metazoa</taxon>
        <taxon>Spiralia</taxon>
        <taxon>Lophotrochozoa</taxon>
        <taxon>Bryozoa</taxon>
        <taxon>Gymnolaemata</taxon>
        <taxon>Cheilostomatida</taxon>
        <taxon>Flustrina</taxon>
        <taxon>Buguloidea</taxon>
        <taxon>Bugulidae</taxon>
        <taxon>Bugula</taxon>
    </lineage>
</organism>
<proteinExistence type="predicted"/>
<reference evidence="2" key="1">
    <citation type="submission" date="2020-06" db="EMBL/GenBank/DDBJ databases">
        <title>Draft genome of Bugula neritina, a colonial animal packing powerful symbionts and potential medicines.</title>
        <authorList>
            <person name="Rayko M."/>
        </authorList>
    </citation>
    <scope>NUCLEOTIDE SEQUENCE [LARGE SCALE GENOMIC DNA]</scope>
    <source>
        <strain evidence="2">Kwan_BN1</strain>
    </source>
</reference>
<dbReference type="EMBL" id="VXIV02003272">
    <property type="protein sequence ID" value="KAF6018848.1"/>
    <property type="molecule type" value="Genomic_DNA"/>
</dbReference>
<keyword evidence="1" id="KW-1133">Transmembrane helix</keyword>
<keyword evidence="3" id="KW-1185">Reference proteome</keyword>
<comment type="caution">
    <text evidence="2">The sequence shown here is derived from an EMBL/GenBank/DDBJ whole genome shotgun (WGS) entry which is preliminary data.</text>
</comment>
<keyword evidence="1" id="KW-0472">Membrane</keyword>
<name>A0A7J7J047_BUGNE</name>
<evidence type="ECO:0000256" key="1">
    <source>
        <dbReference type="SAM" id="Phobius"/>
    </source>
</evidence>
<dbReference type="AlphaFoldDB" id="A0A7J7J047"/>
<dbReference type="Proteomes" id="UP000593567">
    <property type="component" value="Unassembled WGS sequence"/>
</dbReference>
<accession>A0A7J7J047</accession>
<feature type="transmembrane region" description="Helical" evidence="1">
    <location>
        <begin position="23"/>
        <end position="44"/>
    </location>
</feature>
<evidence type="ECO:0000313" key="3">
    <source>
        <dbReference type="Proteomes" id="UP000593567"/>
    </source>
</evidence>
<evidence type="ECO:0000313" key="2">
    <source>
        <dbReference type="EMBL" id="KAF6018848.1"/>
    </source>
</evidence>
<keyword evidence="1" id="KW-0812">Transmembrane</keyword>